<evidence type="ECO:0000256" key="5">
    <source>
        <dbReference type="HAMAP-Rule" id="MF_00601"/>
    </source>
</evidence>
<dbReference type="GO" id="GO:0031471">
    <property type="term" value="C:ethanolamine degradation polyhedral organelle"/>
    <property type="evidence" value="ECO:0007669"/>
    <property type="project" value="UniProtKB-UniRule"/>
</dbReference>
<dbReference type="Proteomes" id="UP000006056">
    <property type="component" value="Chromosome"/>
</dbReference>
<keyword evidence="7" id="KW-1185">Reference proteome</keyword>
<dbReference type="PATRIC" id="fig|926566.3.peg.1267"/>
<sequence>MGEDLSTLARSSEVATTAARISLGLTGPSIPTREQLRFQLDHALARDAVHATMDSAGLLQQLRQRGMEGMLLRSAACQETSPRDRRVYLRRPDLGRRLHESSRDELMGRTKSGVDDGRIVFAIVDGLSALAVERHALPLMDATLPLLQPDKVAGPVCVVQQGRVAVGDEIGHLLRAELMVLLIGERPGLSAPDSMGVYLTWAPRPGRTDAERNCISNIRLEGLNYADAAHRIAFYVREARRLQSTGFALKESASSTATLE</sequence>
<dbReference type="GO" id="GO:0006520">
    <property type="term" value="P:amino acid metabolic process"/>
    <property type="evidence" value="ECO:0007669"/>
    <property type="project" value="InterPro"/>
</dbReference>
<dbReference type="GO" id="GO:0008851">
    <property type="term" value="F:ethanolamine ammonia-lyase activity"/>
    <property type="evidence" value="ECO:0007669"/>
    <property type="project" value="UniProtKB-UniRule"/>
</dbReference>
<dbReference type="InterPro" id="IPR009246">
    <property type="entry name" value="EutC"/>
</dbReference>
<protein>
    <recommendedName>
        <fullName evidence="5">Ethanolamine ammonia-lyase small subunit</fullName>
        <shortName evidence="5">EAL small subunit</shortName>
        <ecNumber evidence="5">4.3.1.7</ecNumber>
    </recommendedName>
</protein>
<comment type="cofactor">
    <cofactor evidence="5">
        <name>adenosylcob(III)alamin</name>
        <dbReference type="ChEBI" id="CHEBI:18408"/>
    </cofactor>
    <text evidence="5">Binds between the large and small subunits.</text>
</comment>
<feature type="binding site" evidence="5">
    <location>
        <position position="214"/>
    </location>
    <ligand>
        <name>adenosylcob(III)alamin</name>
        <dbReference type="ChEBI" id="CHEBI:18408"/>
    </ligand>
</feature>
<feature type="binding site" evidence="5">
    <location>
        <position position="164"/>
    </location>
    <ligand>
        <name>adenosylcob(III)alamin</name>
        <dbReference type="ChEBI" id="CHEBI:18408"/>
    </ligand>
</feature>
<dbReference type="PIRSF" id="PIRSF018982">
    <property type="entry name" value="EutC"/>
    <property type="match status" value="1"/>
</dbReference>
<evidence type="ECO:0000256" key="3">
    <source>
        <dbReference type="ARBA" id="ARBA00023285"/>
    </source>
</evidence>
<reference evidence="6 7" key="1">
    <citation type="submission" date="2012-06" db="EMBL/GenBank/DDBJ databases">
        <title>Complete genome of Terriglobus roseus DSM 18391.</title>
        <authorList>
            <consortium name="US DOE Joint Genome Institute (JGI-PGF)"/>
            <person name="Lucas S."/>
            <person name="Copeland A."/>
            <person name="Lapidus A."/>
            <person name="Glavina del Rio T."/>
            <person name="Dalin E."/>
            <person name="Tice H."/>
            <person name="Bruce D."/>
            <person name="Goodwin L."/>
            <person name="Pitluck S."/>
            <person name="Peters L."/>
            <person name="Mikhailova N."/>
            <person name="Munk A.C.C."/>
            <person name="Kyrpides N."/>
            <person name="Mavromatis K."/>
            <person name="Ivanova N."/>
            <person name="Brettin T."/>
            <person name="Detter J.C."/>
            <person name="Han C."/>
            <person name="Larimer F."/>
            <person name="Land M."/>
            <person name="Hauser L."/>
            <person name="Markowitz V."/>
            <person name="Cheng J.-F."/>
            <person name="Hugenholtz P."/>
            <person name="Woyke T."/>
            <person name="Wu D."/>
            <person name="Brambilla E."/>
            <person name="Klenk H.-P."/>
            <person name="Eisen J.A."/>
        </authorList>
    </citation>
    <scope>NUCLEOTIDE SEQUENCE [LARGE SCALE GENOMIC DNA]</scope>
    <source>
        <strain evidence="7">DSM 18391 / NRRL B-41598 / KBS 63</strain>
    </source>
</reference>
<comment type="pathway">
    <text evidence="5">Amine and polyamine degradation; ethanolamine degradation.</text>
</comment>
<dbReference type="Gene3D" id="3.40.50.11240">
    <property type="entry name" value="Ethanolamine ammonia-lyase light chain (EutC)"/>
    <property type="match status" value="1"/>
</dbReference>
<dbReference type="Pfam" id="PF05985">
    <property type="entry name" value="EutC"/>
    <property type="match status" value="1"/>
</dbReference>
<dbReference type="GO" id="GO:0031419">
    <property type="term" value="F:cobalamin binding"/>
    <property type="evidence" value="ECO:0007669"/>
    <property type="project" value="UniProtKB-UniRule"/>
</dbReference>
<dbReference type="UniPathway" id="UPA00560"/>
<dbReference type="HOGENOM" id="CLU_068224_1_0_0"/>
<dbReference type="GO" id="GO:0009350">
    <property type="term" value="C:ethanolamine ammonia-lyase complex"/>
    <property type="evidence" value="ECO:0007669"/>
    <property type="project" value="UniProtKB-UniRule"/>
</dbReference>
<comment type="similarity">
    <text evidence="5">Belongs to the EutC family.</text>
</comment>
<name>I3ZEC7_TERRK</name>
<comment type="function">
    <text evidence="5">Catalyzes the deamination of various vicinal amino-alcohols to oxo compounds. Allows this organism to utilize ethanolamine as the sole source of nitrogen and carbon in the presence of external vitamin B12.</text>
</comment>
<accession>I3ZEC7</accession>
<keyword evidence="4 5" id="KW-1283">Bacterial microcompartment</keyword>
<dbReference type="AlphaFoldDB" id="I3ZEC7"/>
<comment type="subcellular location">
    <subcellularLocation>
        <location evidence="5">Bacterial microcompartment</location>
    </subcellularLocation>
</comment>
<comment type="subunit">
    <text evidence="5">The basic unit is a heterodimer which dimerizes to form tetramers. The heterotetramers trimerize; 6 large subunits form a core ring with 6 small subunits projecting outwards.</text>
</comment>
<dbReference type="HAMAP" id="MF_00601">
    <property type="entry name" value="EutC"/>
    <property type="match status" value="1"/>
</dbReference>
<dbReference type="GO" id="GO:0046336">
    <property type="term" value="P:ethanolamine catabolic process"/>
    <property type="evidence" value="ECO:0007669"/>
    <property type="project" value="UniProtKB-UniRule"/>
</dbReference>
<keyword evidence="3 5" id="KW-0170">Cobalt</keyword>
<dbReference type="NCBIfam" id="NF003971">
    <property type="entry name" value="PRK05465.1"/>
    <property type="match status" value="1"/>
</dbReference>
<organism evidence="6 7">
    <name type="scientific">Terriglobus roseus (strain DSM 18391 / NRRL B-41598 / KBS 63)</name>
    <dbReference type="NCBI Taxonomy" id="926566"/>
    <lineage>
        <taxon>Bacteria</taxon>
        <taxon>Pseudomonadati</taxon>
        <taxon>Acidobacteriota</taxon>
        <taxon>Terriglobia</taxon>
        <taxon>Terriglobales</taxon>
        <taxon>Acidobacteriaceae</taxon>
        <taxon>Terriglobus</taxon>
    </lineage>
</organism>
<dbReference type="PANTHER" id="PTHR39330">
    <property type="entry name" value="ETHANOLAMINE AMMONIA-LYASE LIGHT CHAIN"/>
    <property type="match status" value="1"/>
</dbReference>
<dbReference type="EMBL" id="CP003379">
    <property type="protein sequence ID" value="AFL87595.1"/>
    <property type="molecule type" value="Genomic_DNA"/>
</dbReference>
<dbReference type="InterPro" id="IPR042255">
    <property type="entry name" value="EutC_N"/>
</dbReference>
<keyword evidence="2 5" id="KW-0456">Lyase</keyword>
<keyword evidence="1 5" id="KW-0846">Cobalamin</keyword>
<evidence type="ECO:0000313" key="7">
    <source>
        <dbReference type="Proteomes" id="UP000006056"/>
    </source>
</evidence>
<feature type="binding site" evidence="5">
    <location>
        <position position="185"/>
    </location>
    <ligand>
        <name>adenosylcob(III)alamin</name>
        <dbReference type="ChEBI" id="CHEBI:18408"/>
    </ligand>
</feature>
<gene>
    <name evidence="5" type="primary">eutC</name>
    <name evidence="6" type="ordered locus">Terro_1286</name>
</gene>
<proteinExistence type="inferred from homology"/>
<evidence type="ECO:0000313" key="6">
    <source>
        <dbReference type="EMBL" id="AFL87595.1"/>
    </source>
</evidence>
<dbReference type="eggNOG" id="COG4302">
    <property type="taxonomic scope" value="Bacteria"/>
</dbReference>
<dbReference type="PANTHER" id="PTHR39330:SF1">
    <property type="entry name" value="ETHANOLAMINE AMMONIA-LYASE SMALL SUBUNIT"/>
    <property type="match status" value="1"/>
</dbReference>
<evidence type="ECO:0000256" key="1">
    <source>
        <dbReference type="ARBA" id="ARBA00022628"/>
    </source>
</evidence>
<comment type="catalytic activity">
    <reaction evidence="5">
        <text>ethanolamine = acetaldehyde + NH4(+)</text>
        <dbReference type="Rhea" id="RHEA:15313"/>
        <dbReference type="ChEBI" id="CHEBI:15343"/>
        <dbReference type="ChEBI" id="CHEBI:28938"/>
        <dbReference type="ChEBI" id="CHEBI:57603"/>
        <dbReference type="EC" id="4.3.1.7"/>
    </reaction>
</comment>
<dbReference type="EC" id="4.3.1.7" evidence="5"/>
<dbReference type="InterPro" id="IPR042251">
    <property type="entry name" value="EutC_C"/>
</dbReference>
<dbReference type="Gene3D" id="1.10.30.40">
    <property type="entry name" value="Ethanolamine ammonia-lyase light chain (EutC), N-terminal domain"/>
    <property type="match status" value="1"/>
</dbReference>
<dbReference type="STRING" id="926566.Terro_1286"/>
<evidence type="ECO:0000256" key="2">
    <source>
        <dbReference type="ARBA" id="ARBA00023239"/>
    </source>
</evidence>
<dbReference type="KEGG" id="trs:Terro_1286"/>
<evidence type="ECO:0000256" key="4">
    <source>
        <dbReference type="ARBA" id="ARBA00024446"/>
    </source>
</evidence>